<keyword evidence="2" id="KW-0472">Membrane</keyword>
<accession>A0AA86UK52</accession>
<evidence type="ECO:0000256" key="2">
    <source>
        <dbReference type="SAM" id="Phobius"/>
    </source>
</evidence>
<name>A0AA86UK52_9EUKA</name>
<feature type="transmembrane region" description="Helical" evidence="2">
    <location>
        <begin position="411"/>
        <end position="430"/>
    </location>
</feature>
<feature type="compositionally biased region" description="Basic and acidic residues" evidence="1">
    <location>
        <begin position="499"/>
        <end position="508"/>
    </location>
</feature>
<reference evidence="3" key="1">
    <citation type="submission" date="2023-06" db="EMBL/GenBank/DDBJ databases">
        <authorList>
            <person name="Kurt Z."/>
        </authorList>
    </citation>
    <scope>NUCLEOTIDE SEQUENCE</scope>
</reference>
<feature type="transmembrane region" description="Helical" evidence="2">
    <location>
        <begin position="157"/>
        <end position="174"/>
    </location>
</feature>
<evidence type="ECO:0000313" key="5">
    <source>
        <dbReference type="Proteomes" id="UP001642409"/>
    </source>
</evidence>
<evidence type="ECO:0000313" key="4">
    <source>
        <dbReference type="EMBL" id="CAL6049157.1"/>
    </source>
</evidence>
<comment type="caution">
    <text evidence="3">The sequence shown here is derived from an EMBL/GenBank/DDBJ whole genome shotgun (WGS) entry which is preliminary data.</text>
</comment>
<dbReference type="Proteomes" id="UP001642409">
    <property type="component" value="Unassembled WGS sequence"/>
</dbReference>
<feature type="transmembrane region" description="Helical" evidence="2">
    <location>
        <begin position="114"/>
        <end position="137"/>
    </location>
</feature>
<evidence type="ECO:0000313" key="3">
    <source>
        <dbReference type="EMBL" id="CAI9954297.1"/>
    </source>
</evidence>
<dbReference type="EMBL" id="CATOUU010000848">
    <property type="protein sequence ID" value="CAI9954297.1"/>
    <property type="molecule type" value="Genomic_DNA"/>
</dbReference>
<keyword evidence="5" id="KW-1185">Reference proteome</keyword>
<reference evidence="4 5" key="2">
    <citation type="submission" date="2024-07" db="EMBL/GenBank/DDBJ databases">
        <authorList>
            <person name="Akdeniz Z."/>
        </authorList>
    </citation>
    <scope>NUCLEOTIDE SEQUENCE [LARGE SCALE GENOMIC DNA]</scope>
</reference>
<dbReference type="EMBL" id="CAXDID020000178">
    <property type="protein sequence ID" value="CAL6049157.1"/>
    <property type="molecule type" value="Genomic_DNA"/>
</dbReference>
<gene>
    <name evidence="3" type="ORF">HINF_LOCUS41942</name>
    <name evidence="4" type="ORF">HINF_LOCUS43034</name>
</gene>
<sequence length="524" mass="60280">MNDSSIHSTQLSKQSQDPIQIFHSKLIMQSISNTLHEILLQDTLLYIAQTAVYLTITHNLYQIEDNQVGLIDCLVAYVVLNLITIIISDSVIEAGFHYVSQSLEAKKYNASKIYFTYTFIFGFLTTVIISLVILLGVQKEFITYILWRQQTKEEKKVYRILIIAFTFAYFPSSFNKLMRAEGRGCMTLNYFGLVLQFYIVTMTVFFTQLREQNTSSLKFVPCLIIPVLISAILSLFQMFHLFSKKFKYNNTLFIEKALFKPLRSKVVLEISKLSLYNLYQNVGDALIHLFTVQILSYSDVPVVIFTLIQLELTNALNKSISSNLSTAFRINMQLKRYDRVFQFYLSPFPLLLVNLAFQVLTFSIRNLLYKIVFDNSFDSSLMLFHGSVDGLLGTFNAFSTAVMRSDPHSKVGFFTGSFKLLLSIGFYLTAKYTNIGNSHYSSMLYLYKYCTDLVGFGLFILYLQKFYILKKNSVEELIKEPKKLVLQELHVIEISGQSEPKETKESKTNELSWALEEKKGVKGE</sequence>
<feature type="transmembrane region" description="Helical" evidence="2">
    <location>
        <begin position="186"/>
        <end position="207"/>
    </location>
</feature>
<feature type="transmembrane region" description="Helical" evidence="2">
    <location>
        <begin position="380"/>
        <end position="399"/>
    </location>
</feature>
<protein>
    <submittedName>
        <fullName evidence="3">MatE and transmembrane domain-containing protein</fullName>
    </submittedName>
    <submittedName>
        <fullName evidence="4">MatE_and transmembrane domain-containing protein</fullName>
    </submittedName>
</protein>
<keyword evidence="2 3" id="KW-0812">Transmembrane</keyword>
<feature type="region of interest" description="Disordered" evidence="1">
    <location>
        <begin position="498"/>
        <end position="524"/>
    </location>
</feature>
<feature type="transmembrane region" description="Helical" evidence="2">
    <location>
        <begin position="285"/>
        <end position="308"/>
    </location>
</feature>
<organism evidence="3">
    <name type="scientific">Hexamita inflata</name>
    <dbReference type="NCBI Taxonomy" id="28002"/>
    <lineage>
        <taxon>Eukaryota</taxon>
        <taxon>Metamonada</taxon>
        <taxon>Diplomonadida</taxon>
        <taxon>Hexamitidae</taxon>
        <taxon>Hexamitinae</taxon>
        <taxon>Hexamita</taxon>
    </lineage>
</organism>
<feature type="transmembrane region" description="Helical" evidence="2">
    <location>
        <begin position="219"/>
        <end position="242"/>
    </location>
</feature>
<feature type="transmembrane region" description="Helical" evidence="2">
    <location>
        <begin position="341"/>
        <end position="360"/>
    </location>
</feature>
<evidence type="ECO:0000256" key="1">
    <source>
        <dbReference type="SAM" id="MobiDB-lite"/>
    </source>
</evidence>
<dbReference type="AlphaFoldDB" id="A0AA86UK52"/>
<proteinExistence type="predicted"/>
<keyword evidence="2" id="KW-1133">Transmembrane helix</keyword>
<feature type="transmembrane region" description="Helical" evidence="2">
    <location>
        <begin position="442"/>
        <end position="463"/>
    </location>
</feature>
<feature type="compositionally biased region" description="Basic and acidic residues" evidence="1">
    <location>
        <begin position="515"/>
        <end position="524"/>
    </location>
</feature>